<keyword evidence="2" id="KW-1185">Reference proteome</keyword>
<dbReference type="RefSeq" id="WP_145243743.1">
    <property type="nucleotide sequence ID" value="NZ_CP036273.1"/>
</dbReference>
<dbReference type="OrthoDB" id="292445at2"/>
<protein>
    <submittedName>
        <fullName evidence="1">Uncharacterized protein</fullName>
    </submittedName>
</protein>
<sequence length="69" mass="7458">MPLTLAIDPPGDLARFRLPAGVAARLRSLLDRQDAGHPLTPDERAEAEGLVEMADLLTLLRLRAERGAS</sequence>
<dbReference type="EMBL" id="CP036273">
    <property type="protein sequence ID" value="QDU23504.1"/>
    <property type="molecule type" value="Genomic_DNA"/>
</dbReference>
<proteinExistence type="predicted"/>
<gene>
    <name evidence="1" type="ORF">ETAA1_55040</name>
</gene>
<name>A0A517Y171_9BACT</name>
<dbReference type="Proteomes" id="UP000319576">
    <property type="component" value="Chromosome"/>
</dbReference>
<reference evidence="1 2" key="1">
    <citation type="submission" date="2019-02" db="EMBL/GenBank/DDBJ databases">
        <title>Deep-cultivation of Planctomycetes and their phenomic and genomic characterization uncovers novel biology.</title>
        <authorList>
            <person name="Wiegand S."/>
            <person name="Jogler M."/>
            <person name="Boedeker C."/>
            <person name="Pinto D."/>
            <person name="Vollmers J."/>
            <person name="Rivas-Marin E."/>
            <person name="Kohn T."/>
            <person name="Peeters S.H."/>
            <person name="Heuer A."/>
            <person name="Rast P."/>
            <person name="Oberbeckmann S."/>
            <person name="Bunk B."/>
            <person name="Jeske O."/>
            <person name="Meyerdierks A."/>
            <person name="Storesund J.E."/>
            <person name="Kallscheuer N."/>
            <person name="Luecker S."/>
            <person name="Lage O.M."/>
            <person name="Pohl T."/>
            <person name="Merkel B.J."/>
            <person name="Hornburger P."/>
            <person name="Mueller R.-W."/>
            <person name="Bruemmer F."/>
            <person name="Labrenz M."/>
            <person name="Spormann A.M."/>
            <person name="Op den Camp H."/>
            <person name="Overmann J."/>
            <person name="Amann R."/>
            <person name="Jetten M.S.M."/>
            <person name="Mascher T."/>
            <person name="Medema M.H."/>
            <person name="Devos D.P."/>
            <person name="Kaster A.-K."/>
            <person name="Ovreas L."/>
            <person name="Rohde M."/>
            <person name="Galperin M.Y."/>
            <person name="Jogler C."/>
        </authorList>
    </citation>
    <scope>NUCLEOTIDE SEQUENCE [LARGE SCALE GENOMIC DNA]</scope>
    <source>
        <strain evidence="1 2">ETA_A1</strain>
    </source>
</reference>
<dbReference type="AlphaFoldDB" id="A0A517Y171"/>
<dbReference type="KEGG" id="uli:ETAA1_55040"/>
<accession>A0A517Y171</accession>
<organism evidence="1 2">
    <name type="scientific">Urbifossiella limnaea</name>
    <dbReference type="NCBI Taxonomy" id="2528023"/>
    <lineage>
        <taxon>Bacteria</taxon>
        <taxon>Pseudomonadati</taxon>
        <taxon>Planctomycetota</taxon>
        <taxon>Planctomycetia</taxon>
        <taxon>Gemmatales</taxon>
        <taxon>Gemmataceae</taxon>
        <taxon>Urbifossiella</taxon>
    </lineage>
</organism>
<evidence type="ECO:0000313" key="1">
    <source>
        <dbReference type="EMBL" id="QDU23504.1"/>
    </source>
</evidence>
<evidence type="ECO:0000313" key="2">
    <source>
        <dbReference type="Proteomes" id="UP000319576"/>
    </source>
</evidence>